<keyword evidence="3" id="KW-1185">Reference proteome</keyword>
<feature type="region of interest" description="Disordered" evidence="1">
    <location>
        <begin position="445"/>
        <end position="465"/>
    </location>
</feature>
<feature type="compositionally biased region" description="Basic and acidic residues" evidence="1">
    <location>
        <begin position="445"/>
        <end position="456"/>
    </location>
</feature>
<evidence type="ECO:0000256" key="1">
    <source>
        <dbReference type="SAM" id="MobiDB-lite"/>
    </source>
</evidence>
<dbReference type="EMBL" id="LJZO01000002">
    <property type="protein sequence ID" value="ROW04141.1"/>
    <property type="molecule type" value="Genomic_DNA"/>
</dbReference>
<dbReference type="Pfam" id="PF14441">
    <property type="entry name" value="OTT_1508_deam"/>
    <property type="match status" value="1"/>
</dbReference>
<dbReference type="InterPro" id="IPR027796">
    <property type="entry name" value="OTT_1508_deam-like"/>
</dbReference>
<comment type="caution">
    <text evidence="2">The sequence shown here is derived from an EMBL/GenBank/DDBJ whole genome shotgun (WGS) entry which is preliminary data.</text>
</comment>
<evidence type="ECO:0000313" key="3">
    <source>
        <dbReference type="Proteomes" id="UP000284375"/>
    </source>
</evidence>
<evidence type="ECO:0000313" key="2">
    <source>
        <dbReference type="EMBL" id="ROW04141.1"/>
    </source>
</evidence>
<accession>A0A423WL78</accession>
<dbReference type="PANTHER" id="PTHR42037:SF1">
    <property type="match status" value="1"/>
</dbReference>
<name>A0A423WL78_CYTCH</name>
<reference evidence="2 3" key="1">
    <citation type="submission" date="2015-09" db="EMBL/GenBank/DDBJ databases">
        <title>Host preference determinants of Valsa canker pathogens revealed by comparative genomics.</title>
        <authorList>
            <person name="Yin Z."/>
            <person name="Huang L."/>
        </authorList>
    </citation>
    <scope>NUCLEOTIDE SEQUENCE [LARGE SCALE GENOMIC DNA]</scope>
    <source>
        <strain evidence="2 3">YSFL</strain>
    </source>
</reference>
<gene>
    <name evidence="2" type="ORF">VSDG_00958</name>
</gene>
<organism evidence="2 3">
    <name type="scientific">Cytospora chrysosperma</name>
    <name type="common">Cytospora canker fungus</name>
    <name type="synonym">Sphaeria chrysosperma</name>
    <dbReference type="NCBI Taxonomy" id="252740"/>
    <lineage>
        <taxon>Eukaryota</taxon>
        <taxon>Fungi</taxon>
        <taxon>Dikarya</taxon>
        <taxon>Ascomycota</taxon>
        <taxon>Pezizomycotina</taxon>
        <taxon>Sordariomycetes</taxon>
        <taxon>Sordariomycetidae</taxon>
        <taxon>Diaporthales</taxon>
        <taxon>Cytosporaceae</taxon>
        <taxon>Cytospora</taxon>
    </lineage>
</organism>
<feature type="region of interest" description="Disordered" evidence="1">
    <location>
        <begin position="483"/>
        <end position="519"/>
    </location>
</feature>
<proteinExistence type="predicted"/>
<dbReference type="Proteomes" id="UP000284375">
    <property type="component" value="Unassembled WGS sequence"/>
</dbReference>
<sequence>MPHATGANAAPSGVPVEMKSKLRNRFYEPIVLLLALNEAWKHNLAPKVLDQTSDVTAQTTEQLFRDFMNMLAQICDNKPKGTTVTAAVAIQYNDRVQYRFASNERSEKELEQLKNFVEDILNSLGAWTRATNDRVRASILRKIVSFNRLRLQAYVRAIYTQSQECLNSPENSVTTQTRETLNKLQELALEADNRGVDEMAFFASVTYLTAFVRRLSKSETWGIIRDKANMENGQALPWGKLRHAAGRLLSYFHVVKTLLEARKRWDRLFFEFEVLCLPSSTALSNPISRKDVTGEEIIGRMTSDQGKAATYRRIVHDLQFHFDVDREVRAKTQAKKLTTIVHAEILIHESIVNDPDLQNMHPSKFFDGYRYIGSSKPTCRLCHYYFTACADSIVTRQTHRNLYLRWRAPDVYNDQGDKAVKRREGIINRMLVWIREDTFRTLDDKVSERRPNDSHTDPTYNRGTSLGYTEGWNECIIEGMRQLSADDTESDDHVELSNVQGGSTEADEEDGDDGGVRLS</sequence>
<dbReference type="STRING" id="252740.A0A423WL78"/>
<protein>
    <submittedName>
        <fullName evidence="2">Uncharacterized protein</fullName>
    </submittedName>
</protein>
<dbReference type="OrthoDB" id="3251507at2759"/>
<dbReference type="PANTHER" id="PTHR42037">
    <property type="match status" value="1"/>
</dbReference>
<dbReference type="AlphaFoldDB" id="A0A423WL78"/>